<keyword evidence="14" id="KW-1185">Reference proteome</keyword>
<evidence type="ECO:0000259" key="9">
    <source>
        <dbReference type="Pfam" id="PF02503"/>
    </source>
</evidence>
<feature type="region of interest" description="Disordered" evidence="8">
    <location>
        <begin position="1"/>
        <end position="24"/>
    </location>
</feature>
<comment type="PTM">
    <text evidence="6 7">An intermediate of this reaction is the autophosphorylated ppk in which a phosphate is covalently linked to a histidine residue through a N-P bond.</text>
</comment>
<feature type="binding site" evidence="6">
    <location>
        <position position="510"/>
    </location>
    <ligand>
        <name>ATP</name>
        <dbReference type="ChEBI" id="CHEBI:30616"/>
    </ligand>
</feature>
<dbReference type="EMBL" id="CP037423">
    <property type="protein sequence ID" value="QDV46855.1"/>
    <property type="molecule type" value="Genomic_DNA"/>
</dbReference>
<dbReference type="CDD" id="cd09168">
    <property type="entry name" value="PLDc_PaPPK1_C2_like"/>
    <property type="match status" value="1"/>
</dbReference>
<feature type="compositionally biased region" description="Basic residues" evidence="8">
    <location>
        <begin position="11"/>
        <end position="22"/>
    </location>
</feature>
<feature type="binding site" evidence="6">
    <location>
        <position position="447"/>
    </location>
    <ligand>
        <name>Mg(2+)</name>
        <dbReference type="ChEBI" id="CHEBI:18420"/>
    </ligand>
</feature>
<dbReference type="CDD" id="cd09165">
    <property type="entry name" value="PLDc_PaPPK1_C1_like"/>
    <property type="match status" value="1"/>
</dbReference>
<keyword evidence="2 6" id="KW-0808">Transferase</keyword>
<evidence type="ECO:0000259" key="10">
    <source>
        <dbReference type="Pfam" id="PF13089"/>
    </source>
</evidence>
<evidence type="ECO:0000256" key="8">
    <source>
        <dbReference type="SAM" id="MobiDB-lite"/>
    </source>
</evidence>
<feature type="binding site" evidence="6">
    <location>
        <position position="417"/>
    </location>
    <ligand>
        <name>Mg(2+)</name>
        <dbReference type="ChEBI" id="CHEBI:18420"/>
    </ligand>
</feature>
<feature type="binding site" evidence="6">
    <location>
        <position position="606"/>
    </location>
    <ligand>
        <name>ATP</name>
        <dbReference type="ChEBI" id="CHEBI:30616"/>
    </ligand>
</feature>
<gene>
    <name evidence="6 13" type="primary">ppk</name>
    <name evidence="13" type="ORF">Enr13x_67640</name>
</gene>
<feature type="domain" description="Polyphosphate kinase N-terminal" evidence="10">
    <location>
        <begin position="36"/>
        <end position="140"/>
    </location>
</feature>
<comment type="cofactor">
    <cofactor evidence="6">
        <name>Mg(2+)</name>
        <dbReference type="ChEBI" id="CHEBI:18420"/>
    </cofactor>
</comment>
<dbReference type="HAMAP" id="MF_00347">
    <property type="entry name" value="Polyphosphate_kinase"/>
    <property type="match status" value="1"/>
</dbReference>
<keyword evidence="1 6" id="KW-0597">Phosphoprotein</keyword>
<evidence type="ECO:0000259" key="11">
    <source>
        <dbReference type="Pfam" id="PF13090"/>
    </source>
</evidence>
<feature type="active site" description="Phosphohistidine intermediate" evidence="6">
    <location>
        <position position="477"/>
    </location>
</feature>
<dbReference type="KEGG" id="snep:Enr13x_67640"/>
<dbReference type="InterPro" id="IPR041108">
    <property type="entry name" value="PP_kinase_C_1"/>
</dbReference>
<dbReference type="OrthoDB" id="9761456at2"/>
<keyword evidence="6" id="KW-0460">Magnesium</keyword>
<dbReference type="GO" id="GO:0005524">
    <property type="term" value="F:ATP binding"/>
    <property type="evidence" value="ECO:0007669"/>
    <property type="project" value="UniProtKB-KW"/>
</dbReference>
<feature type="binding site" evidence="6">
    <location>
        <position position="634"/>
    </location>
    <ligand>
        <name>ATP</name>
        <dbReference type="ChEBI" id="CHEBI:30616"/>
    </ligand>
</feature>
<dbReference type="Pfam" id="PF13089">
    <property type="entry name" value="PP_kinase_N"/>
    <property type="match status" value="1"/>
</dbReference>
<proteinExistence type="inferred from homology"/>
<comment type="function">
    <text evidence="6 7">Catalyzes the reversible transfer of the terminal phosphate of ATP to form a long-chain polyphosphate (polyP).</text>
</comment>
<keyword evidence="5 6" id="KW-0067">ATP-binding</keyword>
<comment type="catalytic activity">
    <reaction evidence="6 7">
        <text>[phosphate](n) + ATP = [phosphate](n+1) + ADP</text>
        <dbReference type="Rhea" id="RHEA:19573"/>
        <dbReference type="Rhea" id="RHEA-COMP:9859"/>
        <dbReference type="Rhea" id="RHEA-COMP:14280"/>
        <dbReference type="ChEBI" id="CHEBI:16838"/>
        <dbReference type="ChEBI" id="CHEBI:30616"/>
        <dbReference type="ChEBI" id="CHEBI:456216"/>
        <dbReference type="EC" id="2.7.4.1"/>
    </reaction>
</comment>
<dbReference type="InterPro" id="IPR036832">
    <property type="entry name" value="PPK_N_dom_sf"/>
</dbReference>
<dbReference type="SUPFAM" id="SSF143724">
    <property type="entry name" value="PHP14-like"/>
    <property type="match status" value="1"/>
</dbReference>
<evidence type="ECO:0000259" key="12">
    <source>
        <dbReference type="Pfam" id="PF17941"/>
    </source>
</evidence>
<dbReference type="Pfam" id="PF02503">
    <property type="entry name" value="PP_kinase"/>
    <property type="match status" value="1"/>
</dbReference>
<dbReference type="InterPro" id="IPR024953">
    <property type="entry name" value="PP_kinase_middle"/>
</dbReference>
<feature type="domain" description="Polyphosphate kinase middle" evidence="9">
    <location>
        <begin position="155"/>
        <end position="346"/>
    </location>
</feature>
<dbReference type="PANTHER" id="PTHR30218">
    <property type="entry name" value="POLYPHOSPHATE KINASE"/>
    <property type="match status" value="1"/>
</dbReference>
<name>A0A518I160_9BACT</name>
<organism evidence="13 14">
    <name type="scientific">Stieleria neptunia</name>
    <dbReference type="NCBI Taxonomy" id="2527979"/>
    <lineage>
        <taxon>Bacteria</taxon>
        <taxon>Pseudomonadati</taxon>
        <taxon>Planctomycetota</taxon>
        <taxon>Planctomycetia</taxon>
        <taxon>Pirellulales</taxon>
        <taxon>Pirellulaceae</taxon>
        <taxon>Stieleria</taxon>
    </lineage>
</organism>
<feature type="domain" description="Polyphosphate kinase C-terminal" evidence="12">
    <location>
        <begin position="373"/>
        <end position="538"/>
    </location>
</feature>
<dbReference type="PANTHER" id="PTHR30218:SF0">
    <property type="entry name" value="POLYPHOSPHATE KINASE"/>
    <property type="match status" value="1"/>
</dbReference>
<sequence>MDTGKRVAKSEKKRKPRSKTASRKALIDRPLPEDRFLNRELSWLAFNQRVLAQAADGKLPILERAKFLAITSSNLDEFMMVRVGGLKILHQRNPTQRDPAGMVAVEQLQAVAKKGHEIVARQYQLLREEVQPKLESAGIAEVDLTQASESEHGSATARFWRDVFPVLSPQAVSADSFPLLQGLGLHLFIRLKRDPETRLGKASDGPESADGADSAETSEYALIPMGRSLQRVLPISGDKRHGYVLLESLAAHFVDEFFPGREVLECVPFRLTRNADIEFREDAASDLLGGMEEILENRRYARPVRLEYGASASAEAVEFLQKVHQLHPEDLYAIDGPIDLSFLFTLHGEEGFDHLRDEVWPAKPHPRIDPEESMFATIVAGDVLMVHPYDRFDSVVRLIEEAAADPDVLAIKQVLYRTSKNSPVVAALERAAERGKYVTAIVELKARFDEARNIEWAKEMERAGVQVIYGIHGLKTHAKVCIIVRREPQGIVRYMHFGTGNYNEATAKLYSDISLLTCDEVLGRDATNFFNAITGASQPRALEELAAAPTTMRRRFLDLIEEETQRSLQGGRGQITAKLNALVDPEVIDALYRASRAGVKIRLNVRGQCCLRPGVKNLSETIEVISIIDRFLEHARIFCFHQDGDEKLLIGSADWMTRNLDRRVELLVPVADRKCCDRLKEVLETYFDDNTNCWQMMPDGEYCLQDRGDEPPLRSQRVLYDRVVNTWKKAESSRRATFRPISAGS</sequence>
<comment type="similarity">
    <text evidence="6 7">Belongs to the polyphosphate kinase 1 (PPK1) family.</text>
</comment>
<evidence type="ECO:0000256" key="1">
    <source>
        <dbReference type="ARBA" id="ARBA00022553"/>
    </source>
</evidence>
<dbReference type="InterPro" id="IPR025198">
    <property type="entry name" value="PPK_N_dom"/>
</dbReference>
<dbReference type="Pfam" id="PF17941">
    <property type="entry name" value="PP_kinase_C_1"/>
    <property type="match status" value="1"/>
</dbReference>
<dbReference type="RefSeq" id="WP_145390984.1">
    <property type="nucleotide sequence ID" value="NZ_CP037423.1"/>
</dbReference>
<dbReference type="InterPro" id="IPR003414">
    <property type="entry name" value="PP_kinase"/>
</dbReference>
<feature type="domain" description="Polyphosphate kinase C-terminal" evidence="11">
    <location>
        <begin position="545"/>
        <end position="716"/>
    </location>
</feature>
<dbReference type="Gene3D" id="3.30.870.10">
    <property type="entry name" value="Endonuclease Chain A"/>
    <property type="match status" value="2"/>
</dbReference>
<dbReference type="Gene3D" id="3.30.1840.10">
    <property type="entry name" value="Polyphosphate kinase middle domain"/>
    <property type="match status" value="1"/>
</dbReference>
<dbReference type="PIRSF" id="PIRSF015589">
    <property type="entry name" value="PP_kinase"/>
    <property type="match status" value="1"/>
</dbReference>
<dbReference type="EC" id="2.7.4.1" evidence="6 7"/>
<evidence type="ECO:0000256" key="4">
    <source>
        <dbReference type="ARBA" id="ARBA00022777"/>
    </source>
</evidence>
<dbReference type="Proteomes" id="UP000319004">
    <property type="component" value="Chromosome"/>
</dbReference>
<dbReference type="GO" id="GO:0046872">
    <property type="term" value="F:metal ion binding"/>
    <property type="evidence" value="ECO:0007669"/>
    <property type="project" value="UniProtKB-KW"/>
</dbReference>
<keyword evidence="6" id="KW-0479">Metal-binding</keyword>
<evidence type="ECO:0000313" key="14">
    <source>
        <dbReference type="Proteomes" id="UP000319004"/>
    </source>
</evidence>
<evidence type="ECO:0000256" key="5">
    <source>
        <dbReference type="ARBA" id="ARBA00022840"/>
    </source>
</evidence>
<keyword evidence="4 6" id="KW-0418">Kinase</keyword>
<evidence type="ECO:0000313" key="13">
    <source>
        <dbReference type="EMBL" id="QDV46855.1"/>
    </source>
</evidence>
<feature type="binding site" evidence="6">
    <location>
        <position position="74"/>
    </location>
    <ligand>
        <name>ATP</name>
        <dbReference type="ChEBI" id="CHEBI:30616"/>
    </ligand>
</feature>
<keyword evidence="3 6" id="KW-0547">Nucleotide-binding</keyword>
<dbReference type="NCBIfam" id="NF003918">
    <property type="entry name" value="PRK05443.1-2"/>
    <property type="match status" value="1"/>
</dbReference>
<dbReference type="Pfam" id="PF13090">
    <property type="entry name" value="PP_kinase_C"/>
    <property type="match status" value="1"/>
</dbReference>
<dbReference type="Gene3D" id="1.20.58.310">
    <property type="entry name" value="Polyphosphate kinase N-terminal domain"/>
    <property type="match status" value="1"/>
</dbReference>
<dbReference type="SUPFAM" id="SSF56024">
    <property type="entry name" value="Phospholipase D/nuclease"/>
    <property type="match status" value="2"/>
</dbReference>
<dbReference type="SUPFAM" id="SSF140356">
    <property type="entry name" value="PPK N-terminal domain-like"/>
    <property type="match status" value="1"/>
</dbReference>
<dbReference type="InterPro" id="IPR036830">
    <property type="entry name" value="PP_kinase_middle_dom_sf"/>
</dbReference>
<evidence type="ECO:0000256" key="2">
    <source>
        <dbReference type="ARBA" id="ARBA00022679"/>
    </source>
</evidence>
<dbReference type="NCBIfam" id="NF003917">
    <property type="entry name" value="PRK05443.1-1"/>
    <property type="match status" value="1"/>
</dbReference>
<dbReference type="GO" id="GO:0006799">
    <property type="term" value="P:polyphosphate biosynthetic process"/>
    <property type="evidence" value="ECO:0007669"/>
    <property type="project" value="UniProtKB-UniRule"/>
</dbReference>
<evidence type="ECO:0000256" key="7">
    <source>
        <dbReference type="RuleBase" id="RU003800"/>
    </source>
</evidence>
<dbReference type="NCBIfam" id="TIGR03705">
    <property type="entry name" value="poly_P_kin"/>
    <property type="match status" value="1"/>
</dbReference>
<dbReference type="NCBIfam" id="NF003921">
    <property type="entry name" value="PRK05443.2-2"/>
    <property type="match status" value="1"/>
</dbReference>
<accession>A0A518I160</accession>
<protein>
    <recommendedName>
        <fullName evidence="6 7">Polyphosphate kinase</fullName>
        <ecNumber evidence="6 7">2.7.4.1</ecNumber>
    </recommendedName>
    <alternativeName>
        <fullName evidence="6">ATP-polyphosphate phosphotransferase</fullName>
    </alternativeName>
    <alternativeName>
        <fullName evidence="6">Polyphosphoric acid kinase</fullName>
    </alternativeName>
</protein>
<evidence type="ECO:0000256" key="3">
    <source>
        <dbReference type="ARBA" id="ARBA00022741"/>
    </source>
</evidence>
<reference evidence="13 14" key="1">
    <citation type="submission" date="2019-03" db="EMBL/GenBank/DDBJ databases">
        <title>Deep-cultivation of Planctomycetes and their phenomic and genomic characterization uncovers novel biology.</title>
        <authorList>
            <person name="Wiegand S."/>
            <person name="Jogler M."/>
            <person name="Boedeker C."/>
            <person name="Pinto D."/>
            <person name="Vollmers J."/>
            <person name="Rivas-Marin E."/>
            <person name="Kohn T."/>
            <person name="Peeters S.H."/>
            <person name="Heuer A."/>
            <person name="Rast P."/>
            <person name="Oberbeckmann S."/>
            <person name="Bunk B."/>
            <person name="Jeske O."/>
            <person name="Meyerdierks A."/>
            <person name="Storesund J.E."/>
            <person name="Kallscheuer N."/>
            <person name="Luecker S."/>
            <person name="Lage O.M."/>
            <person name="Pohl T."/>
            <person name="Merkel B.J."/>
            <person name="Hornburger P."/>
            <person name="Mueller R.-W."/>
            <person name="Bruemmer F."/>
            <person name="Labrenz M."/>
            <person name="Spormann A.M."/>
            <person name="Op den Camp H."/>
            <person name="Overmann J."/>
            <person name="Amann R."/>
            <person name="Jetten M.S.M."/>
            <person name="Mascher T."/>
            <person name="Medema M.H."/>
            <person name="Devos D.P."/>
            <person name="Kaster A.-K."/>
            <person name="Ovreas L."/>
            <person name="Rohde M."/>
            <person name="Galperin M.Y."/>
            <person name="Jogler C."/>
        </authorList>
    </citation>
    <scope>NUCLEOTIDE SEQUENCE [LARGE SCALE GENOMIC DNA]</scope>
    <source>
        <strain evidence="13 14">Enr13</strain>
    </source>
</reference>
<dbReference type="GO" id="GO:0008976">
    <property type="term" value="F:polyphosphate kinase activity"/>
    <property type="evidence" value="ECO:0007669"/>
    <property type="project" value="UniProtKB-UniRule"/>
</dbReference>
<evidence type="ECO:0000256" key="6">
    <source>
        <dbReference type="HAMAP-Rule" id="MF_00347"/>
    </source>
</evidence>
<dbReference type="GO" id="GO:0009358">
    <property type="term" value="C:polyphosphate kinase complex"/>
    <property type="evidence" value="ECO:0007669"/>
    <property type="project" value="InterPro"/>
</dbReference>
<dbReference type="InterPro" id="IPR025200">
    <property type="entry name" value="PPK_C_dom2"/>
</dbReference>
<feature type="compositionally biased region" description="Basic and acidic residues" evidence="8">
    <location>
        <begin position="1"/>
        <end position="10"/>
    </location>
</feature>
<dbReference type="AlphaFoldDB" id="A0A518I160"/>